<keyword evidence="1" id="KW-0802">TPR repeat</keyword>
<dbReference type="EMBL" id="JACHOV010000008">
    <property type="protein sequence ID" value="MBB4641883.1"/>
    <property type="molecule type" value="Genomic_DNA"/>
</dbReference>
<keyword evidence="4" id="KW-1185">Reference proteome</keyword>
<evidence type="ECO:0000313" key="3">
    <source>
        <dbReference type="EMBL" id="MBB4641883.1"/>
    </source>
</evidence>
<protein>
    <submittedName>
        <fullName evidence="3">Tetratricopeptide (TPR) repeat protein</fullName>
    </submittedName>
</protein>
<comment type="caution">
    <text evidence="3">The sequence shown here is derived from an EMBL/GenBank/DDBJ whole genome shotgun (WGS) entry which is preliminary data.</text>
</comment>
<dbReference type="SUPFAM" id="SSF48452">
    <property type="entry name" value="TPR-like"/>
    <property type="match status" value="1"/>
</dbReference>
<evidence type="ECO:0000313" key="4">
    <source>
        <dbReference type="Proteomes" id="UP000575068"/>
    </source>
</evidence>
<dbReference type="InterPro" id="IPR019734">
    <property type="entry name" value="TPR_rpt"/>
</dbReference>
<name>A0A840HV96_9SPHN</name>
<feature type="repeat" description="TPR" evidence="1">
    <location>
        <begin position="327"/>
        <end position="360"/>
    </location>
</feature>
<evidence type="ECO:0000256" key="1">
    <source>
        <dbReference type="PROSITE-ProRule" id="PRU00339"/>
    </source>
</evidence>
<dbReference type="InterPro" id="IPR011990">
    <property type="entry name" value="TPR-like_helical_dom_sf"/>
</dbReference>
<reference evidence="3 4" key="1">
    <citation type="submission" date="2020-08" db="EMBL/GenBank/DDBJ databases">
        <title>Genomic Encyclopedia of Type Strains, Phase IV (KMG-IV): sequencing the most valuable type-strain genomes for metagenomic binning, comparative biology and taxonomic classification.</title>
        <authorList>
            <person name="Goeker M."/>
        </authorList>
    </citation>
    <scope>NUCLEOTIDE SEQUENCE [LARGE SCALE GENOMIC DNA]</scope>
    <source>
        <strain evidence="3 4">DSM 7465</strain>
    </source>
</reference>
<dbReference type="Gene3D" id="1.25.40.10">
    <property type="entry name" value="Tetratricopeptide repeat domain"/>
    <property type="match status" value="1"/>
</dbReference>
<gene>
    <name evidence="3" type="ORF">HNQ99_002201</name>
</gene>
<keyword evidence="2" id="KW-0732">Signal</keyword>
<dbReference type="PROSITE" id="PS50005">
    <property type="entry name" value="TPR"/>
    <property type="match status" value="1"/>
</dbReference>
<dbReference type="Proteomes" id="UP000575068">
    <property type="component" value="Unassembled WGS sequence"/>
</dbReference>
<dbReference type="RefSeq" id="WP_184475676.1">
    <property type="nucleotide sequence ID" value="NZ_JACHOV010000008.1"/>
</dbReference>
<accession>A0A840HV96</accession>
<sequence length="413" mass="43842">MTYPARLAQWHTAILLGVSLLAVPTTIASAKEKTKGAEFELSKDFRTAARSAQSALDLGDVGRASQQVASLEAMAVTPGEKYGAAALRMQLAAKRADLQAQRKAITAMLDSGGTPQNELPYLRYLAGYFSYMLNEWNDAIAQLSYARQLGYNNPQQSLLLADASLRSGKTAEGMALLNEAMAQQKASGGTVDQAWYDRAAAMSYKLKDWSGLAGWYAKKLASYPSPQNWRSAISNYLANPALTSAMKLDLYRLQSAAGALASERDYHAYSAAAAESGQYGEVKAVVDAGRSAGQLLANDSATASIYKTANARAAKDKTALASRAAKADGAMEAGDGYLAIADYSKAAELYRKALAQAPADPGLINTRLGIALARSGDREGAKKVLSAVTGPWRDIAQFWLIWAGQGGAVQTPS</sequence>
<evidence type="ECO:0000256" key="2">
    <source>
        <dbReference type="SAM" id="SignalP"/>
    </source>
</evidence>
<dbReference type="AlphaFoldDB" id="A0A840HV96"/>
<proteinExistence type="predicted"/>
<feature type="chain" id="PRO_5032647396" evidence="2">
    <location>
        <begin position="31"/>
        <end position="413"/>
    </location>
</feature>
<organism evidence="3 4">
    <name type="scientific">Rhizorhapis suberifaciens</name>
    <name type="common">corky root of lettuce</name>
    <dbReference type="NCBI Taxonomy" id="13656"/>
    <lineage>
        <taxon>Bacteria</taxon>
        <taxon>Pseudomonadati</taxon>
        <taxon>Pseudomonadota</taxon>
        <taxon>Alphaproteobacteria</taxon>
        <taxon>Sphingomonadales</taxon>
        <taxon>Sphingomonadaceae</taxon>
        <taxon>Rhizorhapis</taxon>
    </lineage>
</organism>
<feature type="signal peptide" evidence="2">
    <location>
        <begin position="1"/>
        <end position="30"/>
    </location>
</feature>